<evidence type="ECO:0000313" key="1">
    <source>
        <dbReference type="EMBL" id="MWV44226.1"/>
    </source>
</evidence>
<dbReference type="EMBL" id="WUBI01000001">
    <property type="protein sequence ID" value="MWV44226.1"/>
    <property type="molecule type" value="Genomic_DNA"/>
</dbReference>
<comment type="caution">
    <text evidence="1">The sequence shown here is derived from an EMBL/GenBank/DDBJ whole genome shotgun (WGS) entry which is preliminary data.</text>
</comment>
<dbReference type="RefSeq" id="WP_160497663.1">
    <property type="nucleotide sequence ID" value="NZ_WUBI01000001.1"/>
</dbReference>
<keyword evidence="2" id="KW-1185">Reference proteome</keyword>
<gene>
    <name evidence="1" type="ORF">GRF59_11340</name>
</gene>
<accession>A0A7X3LG03</accession>
<organism evidence="1 2">
    <name type="scientific">Paenibacillus dendrobii</name>
    <dbReference type="NCBI Taxonomy" id="2691084"/>
    <lineage>
        <taxon>Bacteria</taxon>
        <taxon>Bacillati</taxon>
        <taxon>Bacillota</taxon>
        <taxon>Bacilli</taxon>
        <taxon>Bacillales</taxon>
        <taxon>Paenibacillaceae</taxon>
        <taxon>Paenibacillus</taxon>
    </lineage>
</organism>
<protein>
    <submittedName>
        <fullName evidence="1">Uncharacterized protein</fullName>
    </submittedName>
</protein>
<reference evidence="1 2" key="1">
    <citation type="submission" date="2019-12" db="EMBL/GenBank/DDBJ databases">
        <title>Paenibacillus sp. nov., an endophytic bacterium isolated from the stem of Dendrobium.</title>
        <authorList>
            <person name="Zhao R."/>
        </authorList>
    </citation>
    <scope>NUCLEOTIDE SEQUENCE [LARGE SCALE GENOMIC DNA]</scope>
    <source>
        <strain evidence="1 2">HJL G12</strain>
    </source>
</reference>
<evidence type="ECO:0000313" key="2">
    <source>
        <dbReference type="Proteomes" id="UP000460318"/>
    </source>
</evidence>
<dbReference type="Proteomes" id="UP000460318">
    <property type="component" value="Unassembled WGS sequence"/>
</dbReference>
<dbReference type="AlphaFoldDB" id="A0A7X3LG03"/>
<proteinExistence type="predicted"/>
<sequence>MNSLTREASEKGKIAVELTPEEALALTGVTFNGNPEVKAEARRKIRKAFEKTFDFQYQDRLD</sequence>
<name>A0A7X3LG03_9BACL</name>